<evidence type="ECO:0000313" key="3">
    <source>
        <dbReference type="Proteomes" id="UP000001396"/>
    </source>
</evidence>
<dbReference type="AlphaFoldDB" id="D3AXX1"/>
<feature type="repeat" description="WD" evidence="1">
    <location>
        <begin position="34"/>
        <end position="56"/>
    </location>
</feature>
<dbReference type="InterPro" id="IPR001680">
    <property type="entry name" value="WD40_rpt"/>
</dbReference>
<dbReference type="GO" id="GO:0071013">
    <property type="term" value="C:catalytic step 2 spliceosome"/>
    <property type="evidence" value="ECO:0007669"/>
    <property type="project" value="InterPro"/>
</dbReference>
<dbReference type="GO" id="GO:0000398">
    <property type="term" value="P:mRNA splicing, via spliceosome"/>
    <property type="evidence" value="ECO:0007669"/>
    <property type="project" value="InterPro"/>
</dbReference>
<dbReference type="PANTHER" id="PTHR43979:SF1">
    <property type="entry name" value="PRE-MRNA-PROCESSING FACTOR 17"/>
    <property type="match status" value="1"/>
</dbReference>
<sequence>MDNQILVYRARYKFRMNKKKRFLGHTNPGYACQLNFSPDGKYIVSGDASGKAYFWDWKLLKTLQAHDDVCIGIEWHQIESSKVMGDTNHYD</sequence>
<comment type="caution">
    <text evidence="2">The sequence shown here is derived from an EMBL/GenBank/DDBJ whole genome shotgun (WGS) entry which is preliminary data.</text>
</comment>
<dbReference type="Gene3D" id="2.130.10.10">
    <property type="entry name" value="YVTN repeat-like/Quinoprotein amine dehydrogenase"/>
    <property type="match status" value="1"/>
</dbReference>
<reference evidence="2 3" key="1">
    <citation type="journal article" date="2011" name="Genome Res.">
        <title>Phylogeny-wide analysis of social amoeba genomes highlights ancient origins for complex intercellular communication.</title>
        <authorList>
            <person name="Heidel A.J."/>
            <person name="Lawal H.M."/>
            <person name="Felder M."/>
            <person name="Schilde C."/>
            <person name="Helps N.R."/>
            <person name="Tunggal B."/>
            <person name="Rivero F."/>
            <person name="John U."/>
            <person name="Schleicher M."/>
            <person name="Eichinger L."/>
            <person name="Platzer M."/>
            <person name="Noegel A.A."/>
            <person name="Schaap P."/>
            <person name="Gloeckner G."/>
        </authorList>
    </citation>
    <scope>NUCLEOTIDE SEQUENCE [LARGE SCALE GENOMIC DNA]</scope>
    <source>
        <strain evidence="3">ATCC 26659 / Pp 5 / PN500</strain>
    </source>
</reference>
<dbReference type="PANTHER" id="PTHR43979">
    <property type="entry name" value="PRE-MRNA-PROCESSING FACTOR 17"/>
    <property type="match status" value="1"/>
</dbReference>
<dbReference type="Pfam" id="PF00400">
    <property type="entry name" value="WD40"/>
    <property type="match status" value="1"/>
</dbReference>
<dbReference type="Proteomes" id="UP000001396">
    <property type="component" value="Unassembled WGS sequence"/>
</dbReference>
<gene>
    <name evidence="2" type="ORF">PPL_01029</name>
</gene>
<keyword evidence="3" id="KW-1185">Reference proteome</keyword>
<dbReference type="PROSITE" id="PS50082">
    <property type="entry name" value="WD_REPEATS_2"/>
    <property type="match status" value="1"/>
</dbReference>
<proteinExistence type="predicted"/>
<dbReference type="SUPFAM" id="SSF50978">
    <property type="entry name" value="WD40 repeat-like"/>
    <property type="match status" value="1"/>
</dbReference>
<dbReference type="EMBL" id="ADBJ01000004">
    <property type="protein sequence ID" value="EFA85798.1"/>
    <property type="molecule type" value="Genomic_DNA"/>
</dbReference>
<evidence type="ECO:0000256" key="1">
    <source>
        <dbReference type="PROSITE-ProRule" id="PRU00221"/>
    </source>
</evidence>
<evidence type="ECO:0000313" key="2">
    <source>
        <dbReference type="EMBL" id="EFA85798.1"/>
    </source>
</evidence>
<dbReference type="InterPro" id="IPR032847">
    <property type="entry name" value="PRPF17"/>
</dbReference>
<protein>
    <submittedName>
        <fullName evidence="2">WD40 repeat-containing protein</fullName>
    </submittedName>
</protein>
<dbReference type="InterPro" id="IPR015943">
    <property type="entry name" value="WD40/YVTN_repeat-like_dom_sf"/>
</dbReference>
<dbReference type="SMART" id="SM00320">
    <property type="entry name" value="WD40"/>
    <property type="match status" value="1"/>
</dbReference>
<dbReference type="InParanoid" id="D3AXX1"/>
<accession>D3AXX1</accession>
<dbReference type="RefSeq" id="XP_020437904.1">
    <property type="nucleotide sequence ID" value="XM_020572046.1"/>
</dbReference>
<dbReference type="GeneID" id="31356559"/>
<organism evidence="2 3">
    <name type="scientific">Heterostelium pallidum (strain ATCC 26659 / Pp 5 / PN500)</name>
    <name type="common">Cellular slime mold</name>
    <name type="synonym">Polysphondylium pallidum</name>
    <dbReference type="NCBI Taxonomy" id="670386"/>
    <lineage>
        <taxon>Eukaryota</taxon>
        <taxon>Amoebozoa</taxon>
        <taxon>Evosea</taxon>
        <taxon>Eumycetozoa</taxon>
        <taxon>Dictyostelia</taxon>
        <taxon>Acytosteliales</taxon>
        <taxon>Acytosteliaceae</taxon>
        <taxon>Heterostelium</taxon>
    </lineage>
</organism>
<dbReference type="InterPro" id="IPR036322">
    <property type="entry name" value="WD40_repeat_dom_sf"/>
</dbReference>
<name>D3AXX1_HETP5</name>
<keyword evidence="1" id="KW-0853">WD repeat</keyword>
<dbReference type="GO" id="GO:0003729">
    <property type="term" value="F:mRNA binding"/>
    <property type="evidence" value="ECO:0007669"/>
    <property type="project" value="TreeGrafter"/>
</dbReference>
<dbReference type="STRING" id="670386.D3AXX1"/>